<evidence type="ECO:0000313" key="8">
    <source>
        <dbReference type="Proteomes" id="UP000030351"/>
    </source>
</evidence>
<evidence type="ECO:0000256" key="1">
    <source>
        <dbReference type="ARBA" id="ARBA00001957"/>
    </source>
</evidence>
<dbReference type="InterPro" id="IPR006162">
    <property type="entry name" value="Ppantetheine_attach_site"/>
</dbReference>
<dbReference type="RefSeq" id="WP_034893506.1">
    <property type="nucleotide sequence ID" value="NZ_JRUQ01000039.1"/>
</dbReference>
<dbReference type="SUPFAM" id="SSF52777">
    <property type="entry name" value="CoA-dependent acyltransferases"/>
    <property type="match status" value="4"/>
</dbReference>
<dbReference type="PROSITE" id="PS50075">
    <property type="entry name" value="CARRIER"/>
    <property type="match status" value="3"/>
</dbReference>
<feature type="domain" description="Carrier" evidence="6">
    <location>
        <begin position="2065"/>
        <end position="2140"/>
    </location>
</feature>
<protein>
    <submittedName>
        <fullName evidence="7">Polyketide synthase</fullName>
    </submittedName>
</protein>
<keyword evidence="8" id="KW-1185">Reference proteome</keyword>
<dbReference type="PANTHER" id="PTHR45527:SF10">
    <property type="entry name" value="PYOCHELIN SYNTHASE PCHF"/>
    <property type="match status" value="1"/>
</dbReference>
<feature type="domain" description="Carrier" evidence="6">
    <location>
        <begin position="1509"/>
        <end position="1584"/>
    </location>
</feature>
<dbReference type="Gene3D" id="3.30.300.30">
    <property type="match status" value="2"/>
</dbReference>
<dbReference type="InterPro" id="IPR023213">
    <property type="entry name" value="CAT-like_dom_sf"/>
</dbReference>
<dbReference type="InterPro" id="IPR010071">
    <property type="entry name" value="AA_adenyl_dom"/>
</dbReference>
<evidence type="ECO:0000256" key="4">
    <source>
        <dbReference type="ARBA" id="ARBA00022598"/>
    </source>
</evidence>
<dbReference type="CDD" id="cd19535">
    <property type="entry name" value="Cyc_NRPS"/>
    <property type="match status" value="2"/>
</dbReference>
<accession>A0A0A4A4V7</accession>
<evidence type="ECO:0000256" key="5">
    <source>
        <dbReference type="SAM" id="MobiDB-lite"/>
    </source>
</evidence>
<dbReference type="SUPFAM" id="SSF56801">
    <property type="entry name" value="Acetyl-CoA synthetase-like"/>
    <property type="match status" value="1"/>
</dbReference>
<dbReference type="Gene3D" id="1.10.1200.10">
    <property type="entry name" value="ACP-like"/>
    <property type="match status" value="3"/>
</dbReference>
<dbReference type="InterPro" id="IPR020845">
    <property type="entry name" value="AMP-binding_CS"/>
</dbReference>
<dbReference type="InterPro" id="IPR001242">
    <property type="entry name" value="Condensation_dom"/>
</dbReference>
<dbReference type="Gene3D" id="3.40.50.150">
    <property type="entry name" value="Vaccinia Virus protein VP39"/>
    <property type="match status" value="1"/>
</dbReference>
<dbReference type="GO" id="GO:0044550">
    <property type="term" value="P:secondary metabolite biosynthetic process"/>
    <property type="evidence" value="ECO:0007669"/>
    <property type="project" value="TreeGrafter"/>
</dbReference>
<comment type="cofactor">
    <cofactor evidence="1">
        <name>pantetheine 4'-phosphate</name>
        <dbReference type="ChEBI" id="CHEBI:47942"/>
    </cofactor>
</comment>
<dbReference type="GO" id="GO:0016874">
    <property type="term" value="F:ligase activity"/>
    <property type="evidence" value="ECO:0007669"/>
    <property type="project" value="UniProtKB-KW"/>
</dbReference>
<dbReference type="GO" id="GO:0005737">
    <property type="term" value="C:cytoplasm"/>
    <property type="evidence" value="ECO:0007669"/>
    <property type="project" value="TreeGrafter"/>
</dbReference>
<dbReference type="PANTHER" id="PTHR45527">
    <property type="entry name" value="NONRIBOSOMAL PEPTIDE SYNTHETASE"/>
    <property type="match status" value="1"/>
</dbReference>
<evidence type="ECO:0000259" key="6">
    <source>
        <dbReference type="PROSITE" id="PS50075"/>
    </source>
</evidence>
<dbReference type="InterPro" id="IPR036736">
    <property type="entry name" value="ACP-like_sf"/>
</dbReference>
<dbReference type="NCBIfam" id="TIGR01733">
    <property type="entry name" value="AA-adenyl-dom"/>
    <property type="match status" value="1"/>
</dbReference>
<dbReference type="InterPro" id="IPR020806">
    <property type="entry name" value="PKS_PP-bd"/>
</dbReference>
<dbReference type="InterPro" id="IPR057737">
    <property type="entry name" value="Condensation_MtbB-like"/>
</dbReference>
<dbReference type="GO" id="GO:0043041">
    <property type="term" value="P:amino acid activation for nonribosomal peptide biosynthetic process"/>
    <property type="evidence" value="ECO:0007669"/>
    <property type="project" value="TreeGrafter"/>
</dbReference>
<dbReference type="PROSITE" id="PS00455">
    <property type="entry name" value="AMP_BINDING"/>
    <property type="match status" value="1"/>
</dbReference>
<dbReference type="InterPro" id="IPR000873">
    <property type="entry name" value="AMP-dep_synth/lig_dom"/>
</dbReference>
<keyword evidence="3" id="KW-0597">Phosphoprotein</keyword>
<dbReference type="STRING" id="371042.NG99_13370"/>
<dbReference type="eggNOG" id="COG1020">
    <property type="taxonomic scope" value="Bacteria"/>
</dbReference>
<gene>
    <name evidence="7" type="ORF">NG99_13370</name>
</gene>
<dbReference type="OrthoDB" id="9757559at2"/>
<feature type="domain" description="Carrier" evidence="6">
    <location>
        <begin position="78"/>
        <end position="160"/>
    </location>
</feature>
<dbReference type="Pfam" id="PF00550">
    <property type="entry name" value="PP-binding"/>
    <property type="match status" value="3"/>
</dbReference>
<keyword evidence="2" id="KW-0596">Phosphopantetheine</keyword>
<dbReference type="SUPFAM" id="SSF47336">
    <property type="entry name" value="ACP-like"/>
    <property type="match status" value="3"/>
</dbReference>
<evidence type="ECO:0000313" key="7">
    <source>
        <dbReference type="EMBL" id="KGT92913.1"/>
    </source>
</evidence>
<feature type="compositionally biased region" description="Basic residues" evidence="5">
    <location>
        <begin position="2156"/>
        <end position="2166"/>
    </location>
</feature>
<keyword evidence="4" id="KW-0436">Ligase</keyword>
<dbReference type="EMBL" id="JRUQ01000039">
    <property type="protein sequence ID" value="KGT92913.1"/>
    <property type="molecule type" value="Genomic_DNA"/>
</dbReference>
<dbReference type="Pfam" id="PF00668">
    <property type="entry name" value="Condensation"/>
    <property type="match status" value="2"/>
</dbReference>
<feature type="region of interest" description="Disordered" evidence="5">
    <location>
        <begin position="2142"/>
        <end position="2166"/>
    </location>
</feature>
<dbReference type="InterPro" id="IPR042099">
    <property type="entry name" value="ANL_N_sf"/>
</dbReference>
<dbReference type="Gene3D" id="3.30.559.30">
    <property type="entry name" value="Nonribosomal peptide synthetase, condensation domain"/>
    <property type="match status" value="2"/>
</dbReference>
<proteinExistence type="predicted"/>
<dbReference type="Pfam" id="PF13489">
    <property type="entry name" value="Methyltransf_23"/>
    <property type="match status" value="1"/>
</dbReference>
<dbReference type="SMART" id="SM01294">
    <property type="entry name" value="PKS_PP_betabranch"/>
    <property type="match status" value="1"/>
</dbReference>
<name>A0A0A4A4V7_9GAMM</name>
<evidence type="ECO:0000256" key="3">
    <source>
        <dbReference type="ARBA" id="ARBA00022553"/>
    </source>
</evidence>
<organism evidence="7 8">
    <name type="scientific">Erwinia typographi</name>
    <dbReference type="NCBI Taxonomy" id="371042"/>
    <lineage>
        <taxon>Bacteria</taxon>
        <taxon>Pseudomonadati</taxon>
        <taxon>Pseudomonadota</taxon>
        <taxon>Gammaproteobacteria</taxon>
        <taxon>Enterobacterales</taxon>
        <taxon>Erwiniaceae</taxon>
        <taxon>Erwinia</taxon>
    </lineage>
</organism>
<dbReference type="InterPro" id="IPR009081">
    <property type="entry name" value="PP-bd_ACP"/>
</dbReference>
<dbReference type="InterPro" id="IPR029063">
    <property type="entry name" value="SAM-dependent_MTases_sf"/>
</dbReference>
<dbReference type="Proteomes" id="UP000030351">
    <property type="component" value="Unassembled WGS sequence"/>
</dbReference>
<dbReference type="GO" id="GO:0031177">
    <property type="term" value="F:phosphopantetheine binding"/>
    <property type="evidence" value="ECO:0007669"/>
    <property type="project" value="InterPro"/>
</dbReference>
<dbReference type="Gene3D" id="3.30.559.10">
    <property type="entry name" value="Chloramphenicol acetyltransferase-like domain"/>
    <property type="match status" value="2"/>
</dbReference>
<dbReference type="PROSITE" id="PS00012">
    <property type="entry name" value="PHOSPHOPANTETHEINE"/>
    <property type="match status" value="1"/>
</dbReference>
<feature type="non-terminal residue" evidence="7">
    <location>
        <position position="1"/>
    </location>
</feature>
<dbReference type="Pfam" id="PF00501">
    <property type="entry name" value="AMP-binding"/>
    <property type="match status" value="1"/>
</dbReference>
<feature type="compositionally biased region" description="Basic and acidic residues" evidence="5">
    <location>
        <begin position="2142"/>
        <end position="2155"/>
    </location>
</feature>
<dbReference type="SUPFAM" id="SSF53335">
    <property type="entry name" value="S-adenosyl-L-methionine-dependent methyltransferases"/>
    <property type="match status" value="1"/>
</dbReference>
<comment type="caution">
    <text evidence="7">The sequence shown here is derived from an EMBL/GenBank/DDBJ whole genome shotgun (WGS) entry which is preliminary data.</text>
</comment>
<dbReference type="Gene3D" id="3.40.50.12780">
    <property type="entry name" value="N-terminal domain of ligase-like"/>
    <property type="match status" value="1"/>
</dbReference>
<dbReference type="FunFam" id="3.30.559.10:FF:000023">
    <property type="entry name" value="Non-ribosomal peptide synthetase"/>
    <property type="match status" value="2"/>
</dbReference>
<dbReference type="SMART" id="SM00823">
    <property type="entry name" value="PKS_PP"/>
    <property type="match status" value="3"/>
</dbReference>
<evidence type="ECO:0000256" key="2">
    <source>
        <dbReference type="ARBA" id="ARBA00022450"/>
    </source>
</evidence>
<sequence>AGIQRQPPARYLATLDKLFAAATVSADFPAVWLAAEIDWQKFVPLFALYSPVHLFRRCLTQQAASVAPSAVQTRNLHQLSEAEQKQLIHDFVRSELARTLRIAPHSIEPDSELLALGMDSILVMDFSRRCDSELGIQCSLKAIFEHSTPARLIDYLTSQLSVSAADAMPAAEMHIVHDAAQRYAPFPLTELQYAYWIGRQDHYALGGVACHAYLEADAPEALDIARLQRCWNLLIDRHDALRLVIDEQGRQRVLSEVPDYQITVADLQQASRSSAASHCDQWRQQLSHQVLPTDRWPLFDLRVTLLPQGGSRLHISIDMLINDATSSQLLWDELVALYRADGEMSQAGLQPFSIGFRDYVLAKQQREGARLQQWERDREYWLQRLPTLPTAPQLPLLVENLSLVHPQFSRRQRTLPAAAWQQLRDRASHHGVTPASLLIAAFSEVLAAWSSEPTFSLNLTIFDRLPWHDDVPRMVGDFTAVTLLALDHRQPLSFADRAAQVNGEVLESLDHRSFSAVDVLREWNRGREQQALVGMPVVFTSQLGVNDPTKGAAESPLGEIVWGISQTPQVWLDHQASEQDGALIYNWDAVDQLFQPGVLDAMFSAYGDLLERLAADDRCWQHPLDALLPPAQLSVREKRNAVVAPASDKTLDGLFYQRADAQPDALALKSAEGSWRYHQLAAWSRGIARQLIEAGVRQGDRVAVVMHKGASQIASCLAIQTVGAAWVPLSADTPEARLNTILHGSHIAVLLTQPEHAARLMSAGNIITVDASRPQMADSVPAPTHQPDDDAYVIYTSGSTGVPKGVLIDHRGAVNTILDVNQRFGIGAGDVVLGISSLWFDLSVWDIFGTFAAGGTLVLPEPEAIRDPARWLELIERDRITVWNSVPALLDLLLAEADYHPQALSGLRTVMLSGDWIPLPLPARLKNHAPDSQLIAMGGATEASIWSNWFRVETLDSRWKTIPYGYPLTNQAYHVLDSQLRDRPDYVSGDLYISGLGVARGYENDPQRTAASFMLHQGRRLYRTGDLARYWQDGTLEFLGRSDNQVKIAGNRIELGEIEAALQQHEAIRDVVVDTIGNERGDKRLAAWLVLESEAQALCLPIVADAAWQRASDLIGLAKRHFSQLTHQPTDAQLRQFWTLIDSLGERAIADTLAVAGGQPVAASAALAPLAQRWQSLSTPTTPDWDELLQQAGRCGLPREALVRLRSGAADRLRILRGEADAMELFYSDDQTLSPEQLTQANPLSGPVTLVLAALLRSLANNLGRAPRILEIGGRSGLATQLLLAELEDVPLDYCFSDASRLLQQQAQARLIASPQHQLQFRVFDSEQPPTQQALAEHDYDIVLAFNALHRSHNIPRLLRHISALLRPGGWLLAPEMTRNSPFQLATVALLEAGYSQLEDQRREQALPLLSADAWQQQFAHYQQSAALTLPELTDSGLHLLMAKMPDSLWQFSPAMVSDYLATLLPGYMVPQTLMVLDSLPLSPTGKVARALLPRPHAGSMTLTARSAPDWKGFSARLAALWSSLLDGEIPAAETHFFEAGGDSLTAVRLVEKIRHQLQRQVALRDLFLSPRFAEFAVKVEAAPQCQDAHPAWQADEAQRYQPFPLTDVQQAYWIGRQSGLPLSGVSTHLYVEIDIDQLSHAALESAWQRLIVRHDMLRAVVDDDGYQRVLPDVPAYSIPCEDLRTASETQRAAWQNQTRSALSHEVHETSSWPLFSLRAAQLSPQRLRLCISLDNLICDGRSMVMLLSEWALLARQPETELPPLSIRFRDYVLAQAQWSQRASWQTALGYWLDRLEHLPAGPQLPQIGSGADLLSPQFIRRESRLSAEQWQALCGKAAGAGITPNALLLTVWGTVLGNWSRDRRFTLNLTLFQRPDIHPELPALVGDFTSLSLLVCDMDGEAEFQARAAALQQQLWDDLSHSEVSAVRVLREAARRRGRLEAVAMPVVFTSGLGVDAGGSDSSVAADWLGEFGWSVSQTPQVWIDHQVVERRGELVFSWDCVDALFPDGLLDIMFHHYCELLAALAAREDLWQQDLAQRLPKNDWQLSALPAMDNVIPTDETAAGSDRLAADIADELKRIAGLDEVPIGRNFFEAGATSLHLIRLRQALQQKFGRSFPVVELFNRPNASALANWLSRQEESLAEAPRDVSERRQARQRRRQQRQR</sequence>
<dbReference type="CDD" id="cd02440">
    <property type="entry name" value="AdoMet_MTases"/>
    <property type="match status" value="1"/>
</dbReference>
<reference evidence="7 8" key="1">
    <citation type="submission" date="2014-10" db="EMBL/GenBank/DDBJ databases">
        <title>Genome sequence of Erwinia typographi M043b.</title>
        <authorList>
            <person name="Chan K.-G."/>
            <person name="Tan W.-S."/>
        </authorList>
    </citation>
    <scope>NUCLEOTIDE SEQUENCE [LARGE SCALE GENOMIC DNA]</scope>
    <source>
        <strain evidence="7 8">M043b</strain>
    </source>
</reference>
<dbReference type="InterPro" id="IPR045851">
    <property type="entry name" value="AMP-bd_C_sf"/>
</dbReference>
<dbReference type="FunFam" id="3.40.50.12780:FF:000012">
    <property type="entry name" value="Non-ribosomal peptide synthetase"/>
    <property type="match status" value="1"/>
</dbReference>
<dbReference type="FunFam" id="3.30.559.30:FF:000006">
    <property type="entry name" value="Yersiniabactin polyketide/non-ribosomal peptide synthetase"/>
    <property type="match status" value="2"/>
</dbReference>